<evidence type="ECO:0000313" key="2">
    <source>
        <dbReference type="Proteomes" id="UP001418444"/>
    </source>
</evidence>
<dbReference type="RefSeq" id="WP_344780215.1">
    <property type="nucleotide sequence ID" value="NZ_BAAAZW010000001.1"/>
</dbReference>
<dbReference type="EMBL" id="BAAAZW010000001">
    <property type="protein sequence ID" value="GAA3950173.1"/>
    <property type="molecule type" value="Genomic_DNA"/>
</dbReference>
<evidence type="ECO:0000313" key="1">
    <source>
        <dbReference type="EMBL" id="GAA3950173.1"/>
    </source>
</evidence>
<comment type="caution">
    <text evidence="1">The sequence shown here is derived from an EMBL/GenBank/DDBJ whole genome shotgun (WGS) entry which is preliminary data.</text>
</comment>
<dbReference type="Proteomes" id="UP001418444">
    <property type="component" value="Unassembled WGS sequence"/>
</dbReference>
<protein>
    <submittedName>
        <fullName evidence="1">Uncharacterized protein</fullName>
    </submittedName>
</protein>
<proteinExistence type="predicted"/>
<sequence length="240" mass="26459">MVTEAADLLGGGWQVAGKGRDTALMRSEPQWWLQFVYQEATSSGRMVAYQGLLSFPLPATQVGMGGVVGERLKVPDRPDVLFHDVSDPAVVADFAAAAVELKLEPYLDVHHAAAVSEEYYIKNCADGRADRIYQGIALQHLVAQRVLCGSRPLPDLIGDVRRVLDDDRFRTYGIFSGGSASKSEAILRAYWEDLYARMQTGDRGAVQELLAQTRADTLRSFGLSDSQIPDPVFRTLEVPW</sequence>
<organism evidence="1 2">
    <name type="scientific">Gordonia caeni</name>
    <dbReference type="NCBI Taxonomy" id="1007097"/>
    <lineage>
        <taxon>Bacteria</taxon>
        <taxon>Bacillati</taxon>
        <taxon>Actinomycetota</taxon>
        <taxon>Actinomycetes</taxon>
        <taxon>Mycobacteriales</taxon>
        <taxon>Gordoniaceae</taxon>
        <taxon>Gordonia</taxon>
    </lineage>
</organism>
<gene>
    <name evidence="1" type="ORF">GCM10022231_04820</name>
</gene>
<reference evidence="2" key="1">
    <citation type="journal article" date="2019" name="Int. J. Syst. Evol. Microbiol.">
        <title>The Global Catalogue of Microorganisms (GCM) 10K type strain sequencing project: providing services to taxonomists for standard genome sequencing and annotation.</title>
        <authorList>
            <consortium name="The Broad Institute Genomics Platform"/>
            <consortium name="The Broad Institute Genome Sequencing Center for Infectious Disease"/>
            <person name="Wu L."/>
            <person name="Ma J."/>
        </authorList>
    </citation>
    <scope>NUCLEOTIDE SEQUENCE [LARGE SCALE GENOMIC DNA]</scope>
    <source>
        <strain evidence="2">JCM 16923</strain>
    </source>
</reference>
<accession>A0ABP7NP58</accession>
<name>A0ABP7NP58_9ACTN</name>
<keyword evidence="2" id="KW-1185">Reference proteome</keyword>